<dbReference type="PROSITE" id="PS51898">
    <property type="entry name" value="TYR_RECOMBINASE"/>
    <property type="match status" value="1"/>
</dbReference>
<dbReference type="Proteomes" id="UP000245535">
    <property type="component" value="Unassembled WGS sequence"/>
</dbReference>
<dbReference type="InterPro" id="IPR011010">
    <property type="entry name" value="DNA_brk_join_enz"/>
</dbReference>
<evidence type="ECO:0000256" key="1">
    <source>
        <dbReference type="ARBA" id="ARBA00008857"/>
    </source>
</evidence>
<evidence type="ECO:0000256" key="3">
    <source>
        <dbReference type="ARBA" id="ARBA00023172"/>
    </source>
</evidence>
<dbReference type="Pfam" id="PF00589">
    <property type="entry name" value="Phage_integrase"/>
    <property type="match status" value="1"/>
</dbReference>
<dbReference type="OrthoDB" id="974902at2"/>
<accession>A0A315Z5A7</accession>
<dbReference type="InterPro" id="IPR002104">
    <property type="entry name" value="Integrase_catalytic"/>
</dbReference>
<sequence length="469" mass="55316">MNDSLTTLNTNALTNELSPLQNSVAWYIEDVITLYHDYLVIQLSEGSEEYTSEIVRVNKDLLAKAKSNLKHFLLYLIEYQRGYIQDPVTSFNGYVNYLEVKVERGDFTQNRLYNFKAYHSSYRKYPELKGFIPWLTQQQIQRVSQDQSAQQLIKETPILSAFKAWLKTHSKLTRETKYPKDATDIVSKFLDWVRIKQNENFQITVLLVNEYLESKNHLKVSSLNKYLKWIKVFCQFYLENLEAETPYNERGQNFHRSSEEIKRILNLKPKQDDEESIVRIAIPENYIYKMLNEADEKQTLIIQLGLQMGLRASSMLHLTPSDINFEYNKVDLWLKGKNNKRTLPMPPTLSNLLEDYIKKHSIKSNDRILGFKGENSSSMSAHFSNFLKRIELKEVWKHGKHYPISLHSLRHTFAYNTIDKYGLLMTSKLLCHESVDVTEKYYLADKLSDTMQRVYEMSEDEIKKMKETW</sequence>
<dbReference type="GO" id="GO:0006310">
    <property type="term" value="P:DNA recombination"/>
    <property type="evidence" value="ECO:0007669"/>
    <property type="project" value="UniProtKB-KW"/>
</dbReference>
<evidence type="ECO:0000259" key="4">
    <source>
        <dbReference type="PROSITE" id="PS51898"/>
    </source>
</evidence>
<dbReference type="CDD" id="cd00397">
    <property type="entry name" value="DNA_BRE_C"/>
    <property type="match status" value="1"/>
</dbReference>
<protein>
    <submittedName>
        <fullName evidence="5">Site-specific recombinase XerD</fullName>
    </submittedName>
</protein>
<dbReference type="EMBL" id="QGDO01000007">
    <property type="protein sequence ID" value="PWJ38602.1"/>
    <property type="molecule type" value="Genomic_DNA"/>
</dbReference>
<organism evidence="5 6">
    <name type="scientific">Sediminitomix flava</name>
    <dbReference type="NCBI Taxonomy" id="379075"/>
    <lineage>
        <taxon>Bacteria</taxon>
        <taxon>Pseudomonadati</taxon>
        <taxon>Bacteroidota</taxon>
        <taxon>Cytophagia</taxon>
        <taxon>Cytophagales</taxon>
        <taxon>Flammeovirgaceae</taxon>
        <taxon>Sediminitomix</taxon>
    </lineage>
</organism>
<dbReference type="RefSeq" id="WP_109621826.1">
    <property type="nucleotide sequence ID" value="NZ_QGDO01000007.1"/>
</dbReference>
<evidence type="ECO:0000256" key="2">
    <source>
        <dbReference type="ARBA" id="ARBA00023125"/>
    </source>
</evidence>
<feature type="domain" description="Tyr recombinase" evidence="4">
    <location>
        <begin position="277"/>
        <end position="456"/>
    </location>
</feature>
<dbReference type="Gene3D" id="1.10.443.10">
    <property type="entry name" value="Intergrase catalytic core"/>
    <property type="match status" value="1"/>
</dbReference>
<gene>
    <name evidence="5" type="ORF">BC781_107192</name>
</gene>
<keyword evidence="3" id="KW-0233">DNA recombination</keyword>
<keyword evidence="2" id="KW-0238">DNA-binding</keyword>
<dbReference type="InterPro" id="IPR013762">
    <property type="entry name" value="Integrase-like_cat_sf"/>
</dbReference>
<dbReference type="GO" id="GO:0015074">
    <property type="term" value="P:DNA integration"/>
    <property type="evidence" value="ECO:0007669"/>
    <property type="project" value="InterPro"/>
</dbReference>
<dbReference type="InterPro" id="IPR050090">
    <property type="entry name" value="Tyrosine_recombinase_XerCD"/>
</dbReference>
<comment type="similarity">
    <text evidence="1">Belongs to the 'phage' integrase family.</text>
</comment>
<name>A0A315Z5A7_SEDFL</name>
<evidence type="ECO:0000313" key="5">
    <source>
        <dbReference type="EMBL" id="PWJ38602.1"/>
    </source>
</evidence>
<keyword evidence="6" id="KW-1185">Reference proteome</keyword>
<dbReference type="PANTHER" id="PTHR30349">
    <property type="entry name" value="PHAGE INTEGRASE-RELATED"/>
    <property type="match status" value="1"/>
</dbReference>
<evidence type="ECO:0000313" key="6">
    <source>
        <dbReference type="Proteomes" id="UP000245535"/>
    </source>
</evidence>
<dbReference type="SUPFAM" id="SSF56349">
    <property type="entry name" value="DNA breaking-rejoining enzymes"/>
    <property type="match status" value="1"/>
</dbReference>
<proteinExistence type="inferred from homology"/>
<dbReference type="GO" id="GO:0003677">
    <property type="term" value="F:DNA binding"/>
    <property type="evidence" value="ECO:0007669"/>
    <property type="project" value="UniProtKB-KW"/>
</dbReference>
<comment type="caution">
    <text evidence="5">The sequence shown here is derived from an EMBL/GenBank/DDBJ whole genome shotgun (WGS) entry which is preliminary data.</text>
</comment>
<dbReference type="PANTHER" id="PTHR30349:SF41">
    <property type="entry name" value="INTEGRASE_RECOMBINASE PROTEIN MJ0367-RELATED"/>
    <property type="match status" value="1"/>
</dbReference>
<dbReference type="AlphaFoldDB" id="A0A315Z5A7"/>
<reference evidence="5 6" key="1">
    <citation type="submission" date="2018-03" db="EMBL/GenBank/DDBJ databases">
        <title>Genomic Encyclopedia of Archaeal and Bacterial Type Strains, Phase II (KMG-II): from individual species to whole genera.</title>
        <authorList>
            <person name="Goeker M."/>
        </authorList>
    </citation>
    <scope>NUCLEOTIDE SEQUENCE [LARGE SCALE GENOMIC DNA]</scope>
    <source>
        <strain evidence="5 6">DSM 28229</strain>
    </source>
</reference>